<keyword evidence="2" id="KW-1185">Reference proteome</keyword>
<protein>
    <submittedName>
        <fullName evidence="1">Stage V sporulation protein AD</fullName>
    </submittedName>
</protein>
<evidence type="ECO:0000313" key="2">
    <source>
        <dbReference type="Proteomes" id="UP000199068"/>
    </source>
</evidence>
<dbReference type="Gene3D" id="3.40.47.40">
    <property type="entry name" value="Stage V sporulation protein AD"/>
    <property type="match status" value="1"/>
</dbReference>
<evidence type="ECO:0000313" key="1">
    <source>
        <dbReference type="EMBL" id="SDM19302.1"/>
    </source>
</evidence>
<dbReference type="SUPFAM" id="SSF53901">
    <property type="entry name" value="Thiolase-like"/>
    <property type="match status" value="1"/>
</dbReference>
<dbReference type="EMBL" id="FNGW01000006">
    <property type="protein sequence ID" value="SDM19302.1"/>
    <property type="molecule type" value="Genomic_DNA"/>
</dbReference>
<dbReference type="STRING" id="1121325.SAMN04515677_106137"/>
<dbReference type="AlphaFoldDB" id="A0A1G9R7M1"/>
<dbReference type="RefSeq" id="WP_092726669.1">
    <property type="nucleotide sequence ID" value="NZ_FNGW01000006.1"/>
</dbReference>
<dbReference type="InterPro" id="IPR038369">
    <property type="entry name" value="SpoVAD_sf"/>
</dbReference>
<gene>
    <name evidence="1" type="ORF">SAMN04515677_106137</name>
</gene>
<dbReference type="Proteomes" id="UP000199068">
    <property type="component" value="Unassembled WGS sequence"/>
</dbReference>
<dbReference type="Pfam" id="PF07451">
    <property type="entry name" value="SpoVAD"/>
    <property type="match status" value="1"/>
</dbReference>
<organism evidence="1 2">
    <name type="scientific">Romboutsia lituseburensis DSM 797</name>
    <dbReference type="NCBI Taxonomy" id="1121325"/>
    <lineage>
        <taxon>Bacteria</taxon>
        <taxon>Bacillati</taxon>
        <taxon>Bacillota</taxon>
        <taxon>Clostridia</taxon>
        <taxon>Peptostreptococcales</taxon>
        <taxon>Peptostreptococcaceae</taxon>
        <taxon>Romboutsia</taxon>
    </lineage>
</organism>
<sequence>MSTKRIGNRTVKLQNGPTIISAASVVGPKEGKGPKSEYFDLILDDDLYGEKSWELSESKMVQTAMKKAAEKAGKKLEDINYLIGGDLINQLFPASFAARELQIPFFGIYGACSTMAEGMCLSSMLIDGGFADFILSGTSSHYCTAERQFRFPLELGNQKPMTAQWTVTGAGSVLISSKGEGPKVKFLTVGKVIDKGIDDGNNMGAAMAPAAIDTIYAYFNDTKDDPNSFDLIATGDLGKLGKQITEDLLKEKGIDISNVYTDCGIEVFDLEEQDVHCGGSGCGCSASIFAGYIYNKLKNKEFNKVMLVSTGALLSPTSTLQKQTIPCVAHAVVIVNEE</sequence>
<reference evidence="1 2" key="1">
    <citation type="submission" date="2016-10" db="EMBL/GenBank/DDBJ databases">
        <authorList>
            <person name="de Groot N.N."/>
        </authorList>
    </citation>
    <scope>NUCLEOTIDE SEQUENCE [LARGE SCALE GENOMIC DNA]</scope>
    <source>
        <strain evidence="1 2">DSM 797</strain>
    </source>
</reference>
<name>A0A1G9R7M1_9FIRM</name>
<dbReference type="NCBIfam" id="NF006160">
    <property type="entry name" value="PRK08304.1"/>
    <property type="match status" value="1"/>
</dbReference>
<dbReference type="InterPro" id="IPR016039">
    <property type="entry name" value="Thiolase-like"/>
</dbReference>
<dbReference type="PIRSF" id="PIRSF011570">
    <property type="entry name" value="SpoVAD"/>
    <property type="match status" value="1"/>
</dbReference>
<dbReference type="InterPro" id="IPR010894">
    <property type="entry name" value="SpoVAD"/>
</dbReference>
<proteinExistence type="predicted"/>
<dbReference type="GO" id="GO:0016746">
    <property type="term" value="F:acyltransferase activity"/>
    <property type="evidence" value="ECO:0007669"/>
    <property type="project" value="InterPro"/>
</dbReference>
<dbReference type="NCBIfam" id="TIGR02845">
    <property type="entry name" value="spore_V_AD"/>
    <property type="match status" value="1"/>
</dbReference>
<accession>A0A1G9R7M1</accession>